<dbReference type="Pfam" id="PF05751">
    <property type="entry name" value="FixH"/>
    <property type="match status" value="1"/>
</dbReference>
<dbReference type="Proteomes" id="UP000245489">
    <property type="component" value="Unassembled WGS sequence"/>
</dbReference>
<keyword evidence="2" id="KW-1185">Reference proteome</keyword>
<proteinExistence type="predicted"/>
<dbReference type="EMBL" id="QGGO01000003">
    <property type="protein sequence ID" value="PWK28691.1"/>
    <property type="molecule type" value="Genomic_DNA"/>
</dbReference>
<dbReference type="RefSeq" id="WP_109741660.1">
    <property type="nucleotide sequence ID" value="NZ_QGGO01000003.1"/>
</dbReference>
<protein>
    <submittedName>
        <fullName evidence="1">FixH protein</fullName>
    </submittedName>
</protein>
<dbReference type="InterPro" id="IPR008620">
    <property type="entry name" value="FixH"/>
</dbReference>
<sequence length="141" mass="16475">MNWGKSIVLSFVVFASFIGTMAYKMATAKVDLVRTNYYQKEIDFQQQIDRENNSVTFKNNKVMTYSAENQVLRIGFPTPVSKGEVTFFRPSDKGLDFTIPIQKTTPFDYSTQKLSKGYWKVQVTWTDGRREYYLEDELFVN</sequence>
<evidence type="ECO:0000313" key="1">
    <source>
        <dbReference type="EMBL" id="PWK28691.1"/>
    </source>
</evidence>
<gene>
    <name evidence="1" type="ORF">LV89_00897</name>
</gene>
<accession>A0A316EER5</accession>
<reference evidence="1 2" key="1">
    <citation type="submission" date="2018-05" db="EMBL/GenBank/DDBJ databases">
        <title>Genomic Encyclopedia of Archaeal and Bacterial Type Strains, Phase II (KMG-II): from individual species to whole genera.</title>
        <authorList>
            <person name="Goeker M."/>
        </authorList>
    </citation>
    <scope>NUCLEOTIDE SEQUENCE [LARGE SCALE GENOMIC DNA]</scope>
    <source>
        <strain evidence="1 2">DSM 22214</strain>
    </source>
</reference>
<name>A0A316EER5_9BACT</name>
<dbReference type="OrthoDB" id="1493774at2"/>
<organism evidence="1 2">
    <name type="scientific">Arcicella aurantiaca</name>
    <dbReference type="NCBI Taxonomy" id="591202"/>
    <lineage>
        <taxon>Bacteria</taxon>
        <taxon>Pseudomonadati</taxon>
        <taxon>Bacteroidota</taxon>
        <taxon>Cytophagia</taxon>
        <taxon>Cytophagales</taxon>
        <taxon>Flectobacillaceae</taxon>
        <taxon>Arcicella</taxon>
    </lineage>
</organism>
<comment type="caution">
    <text evidence="1">The sequence shown here is derived from an EMBL/GenBank/DDBJ whole genome shotgun (WGS) entry which is preliminary data.</text>
</comment>
<dbReference type="AlphaFoldDB" id="A0A316EER5"/>
<evidence type="ECO:0000313" key="2">
    <source>
        <dbReference type="Proteomes" id="UP000245489"/>
    </source>
</evidence>